<dbReference type="Gene3D" id="3.40.50.10810">
    <property type="entry name" value="Tandem AAA-ATPase domain"/>
    <property type="match status" value="1"/>
</dbReference>
<dbReference type="Proteomes" id="UP000239007">
    <property type="component" value="Unassembled WGS sequence"/>
</dbReference>
<dbReference type="Gene3D" id="2.30.30.140">
    <property type="match status" value="1"/>
</dbReference>
<comment type="function">
    <text evidence="9">Transcription regulator that activates transcription by stimulating RNA polymerase (RNAP) recycling in case of stress conditions such as supercoiled DNA or high salt concentrations. Probably acts by releasing the RNAP, when it is trapped or immobilized on tightly supercoiled DNA. Does not activate transcription on linear DNA. Probably not involved in DNA repair.</text>
</comment>
<dbReference type="EC" id="3.6.4.-" evidence="9"/>
<keyword evidence="5 9" id="KW-0805">Transcription regulation</keyword>
<protein>
    <recommendedName>
        <fullName evidence="9">RNA polymerase-associated protein RapA</fullName>
        <ecNumber evidence="9">3.6.4.-</ecNumber>
    </recommendedName>
    <alternativeName>
        <fullName evidence="9">ATP-dependent helicase HepA</fullName>
    </alternativeName>
</protein>
<dbReference type="Pfam" id="PF18339">
    <property type="entry name" value="Tudor_1_RapA"/>
    <property type="match status" value="1"/>
</dbReference>
<dbReference type="InterPro" id="IPR038718">
    <property type="entry name" value="SNF2-like_sf"/>
</dbReference>
<evidence type="ECO:0000256" key="9">
    <source>
        <dbReference type="HAMAP-Rule" id="MF_01821"/>
    </source>
</evidence>
<dbReference type="Gene3D" id="3.30.360.80">
    <property type="match status" value="1"/>
</dbReference>
<dbReference type="InterPro" id="IPR001650">
    <property type="entry name" value="Helicase_C-like"/>
</dbReference>
<evidence type="ECO:0000313" key="13">
    <source>
        <dbReference type="Proteomes" id="UP000239007"/>
    </source>
</evidence>
<dbReference type="GO" id="GO:0003677">
    <property type="term" value="F:DNA binding"/>
    <property type="evidence" value="ECO:0007669"/>
    <property type="project" value="UniProtKB-KW"/>
</dbReference>
<comment type="similarity">
    <text evidence="9">Belongs to the SNF2/RAD54 helicase family. RapA subfamily.</text>
</comment>
<evidence type="ECO:0000313" key="12">
    <source>
        <dbReference type="EMBL" id="PQJ53566.1"/>
    </source>
</evidence>
<keyword evidence="3 9" id="KW-0347">Helicase</keyword>
<evidence type="ECO:0000256" key="1">
    <source>
        <dbReference type="ARBA" id="ARBA00022741"/>
    </source>
</evidence>
<dbReference type="SMART" id="SM00490">
    <property type="entry name" value="HELICc"/>
    <property type="match status" value="1"/>
</dbReference>
<dbReference type="Pfam" id="PF00176">
    <property type="entry name" value="SNF2-rel_dom"/>
    <property type="match status" value="1"/>
</dbReference>
<dbReference type="InterPro" id="IPR057342">
    <property type="entry name" value="DEXDc_RapA"/>
</dbReference>
<dbReference type="GO" id="GO:0006355">
    <property type="term" value="P:regulation of DNA-templated transcription"/>
    <property type="evidence" value="ECO:0007669"/>
    <property type="project" value="UniProtKB-UniRule"/>
</dbReference>
<dbReference type="InterPro" id="IPR000330">
    <property type="entry name" value="SNF2_N"/>
</dbReference>
<evidence type="ECO:0000256" key="2">
    <source>
        <dbReference type="ARBA" id="ARBA00022801"/>
    </source>
</evidence>
<keyword evidence="8 9" id="KW-0804">Transcription</keyword>
<dbReference type="EMBL" id="MSCH01000003">
    <property type="protein sequence ID" value="PQJ53566.1"/>
    <property type="molecule type" value="Genomic_DNA"/>
</dbReference>
<dbReference type="InterPro" id="IPR023949">
    <property type="entry name" value="Helicase_RapA"/>
</dbReference>
<dbReference type="InterPro" id="IPR022737">
    <property type="entry name" value="RapA_C"/>
</dbReference>
<feature type="short sequence motif" description="DEAH box" evidence="9">
    <location>
        <begin position="285"/>
        <end position="288"/>
    </location>
</feature>
<keyword evidence="7 9" id="KW-0010">Activator</keyword>
<dbReference type="InterPro" id="IPR040765">
    <property type="entry name" value="Tudor_1_RapA"/>
</dbReference>
<feature type="domain" description="Helicase ATP-binding" evidence="10">
    <location>
        <begin position="163"/>
        <end position="347"/>
    </location>
</feature>
<keyword evidence="2 9" id="KW-0378">Hydrolase</keyword>
<evidence type="ECO:0000256" key="3">
    <source>
        <dbReference type="ARBA" id="ARBA00022806"/>
    </source>
</evidence>
<evidence type="ECO:0000259" key="10">
    <source>
        <dbReference type="PROSITE" id="PS51192"/>
    </source>
</evidence>
<comment type="subunit">
    <text evidence="9">Interacts with the RNAP. Has a higher affinity for the core RNAP than for the holoenzyme. Its ATPase activity is stimulated by binding to RNAP.</text>
</comment>
<dbReference type="InterPro" id="IPR040766">
    <property type="entry name" value="Tudor_2_RapA"/>
</dbReference>
<dbReference type="InterPro" id="IPR027417">
    <property type="entry name" value="P-loop_NTPase"/>
</dbReference>
<keyword evidence="4 9" id="KW-0067">ATP-binding</keyword>
<dbReference type="Gene3D" id="6.10.140.1500">
    <property type="match status" value="1"/>
</dbReference>
<evidence type="ECO:0000256" key="6">
    <source>
        <dbReference type="ARBA" id="ARBA00023125"/>
    </source>
</evidence>
<keyword evidence="6 9" id="KW-0238">DNA-binding</keyword>
<feature type="binding site" evidence="9">
    <location>
        <begin position="176"/>
        <end position="183"/>
    </location>
    <ligand>
        <name>ATP</name>
        <dbReference type="ChEBI" id="CHEBI:30616"/>
    </ligand>
</feature>
<evidence type="ECO:0000256" key="5">
    <source>
        <dbReference type="ARBA" id="ARBA00023015"/>
    </source>
</evidence>
<dbReference type="Pfam" id="PF12137">
    <property type="entry name" value="RapA_C"/>
    <property type="match status" value="1"/>
</dbReference>
<dbReference type="RefSeq" id="WP_105052050.1">
    <property type="nucleotide sequence ID" value="NZ_BMYG01000002.1"/>
</dbReference>
<dbReference type="HAMAP" id="MF_01821">
    <property type="entry name" value="Helicase_RapA"/>
    <property type="match status" value="1"/>
</dbReference>
<keyword evidence="13" id="KW-1185">Reference proteome</keyword>
<dbReference type="PROSITE" id="PS51194">
    <property type="entry name" value="HELICASE_CTER"/>
    <property type="match status" value="1"/>
</dbReference>
<dbReference type="GO" id="GO:0004386">
    <property type="term" value="F:helicase activity"/>
    <property type="evidence" value="ECO:0007669"/>
    <property type="project" value="UniProtKB-UniRule"/>
</dbReference>
<dbReference type="Gene3D" id="3.40.50.300">
    <property type="entry name" value="P-loop containing nucleotide triphosphate hydrolases"/>
    <property type="match status" value="1"/>
</dbReference>
<dbReference type="OrthoDB" id="9814088at2"/>
<dbReference type="AlphaFoldDB" id="A0A2S7UU99"/>
<dbReference type="GO" id="GO:0005524">
    <property type="term" value="F:ATP binding"/>
    <property type="evidence" value="ECO:0007669"/>
    <property type="project" value="UniProtKB-UniRule"/>
</dbReference>
<evidence type="ECO:0000256" key="7">
    <source>
        <dbReference type="ARBA" id="ARBA00023159"/>
    </source>
</evidence>
<dbReference type="Pfam" id="PF18337">
    <property type="entry name" value="Tudor_RapA"/>
    <property type="match status" value="1"/>
</dbReference>
<name>A0A2S7UU99_9GAMM</name>
<reference evidence="12 13" key="1">
    <citation type="submission" date="2016-12" db="EMBL/GenBank/DDBJ databases">
        <title>Diversity of luminous bacteria.</title>
        <authorList>
            <person name="Yoshizawa S."/>
            <person name="Kogure K."/>
        </authorList>
    </citation>
    <scope>NUCLEOTIDE SEQUENCE [LARGE SCALE GENOMIC DNA]</scope>
    <source>
        <strain evidence="12 13">SA4-48</strain>
    </source>
</reference>
<dbReference type="Gene3D" id="6.10.140.2230">
    <property type="match status" value="1"/>
</dbReference>
<dbReference type="Gene3D" id="2.30.30.930">
    <property type="match status" value="1"/>
</dbReference>
<accession>A0A2S7UU99</accession>
<organism evidence="12 13">
    <name type="scientific">Psychrosphaera saromensis</name>
    <dbReference type="NCBI Taxonomy" id="716813"/>
    <lineage>
        <taxon>Bacteria</taxon>
        <taxon>Pseudomonadati</taxon>
        <taxon>Pseudomonadota</taxon>
        <taxon>Gammaproteobacteria</taxon>
        <taxon>Alteromonadales</taxon>
        <taxon>Pseudoalteromonadaceae</taxon>
        <taxon>Psychrosphaera</taxon>
    </lineage>
</organism>
<dbReference type="Pfam" id="PF00271">
    <property type="entry name" value="Helicase_C"/>
    <property type="match status" value="1"/>
</dbReference>
<comment type="caution">
    <text evidence="12">The sequence shown here is derived from an EMBL/GenBank/DDBJ whole genome shotgun (WGS) entry which is preliminary data.</text>
</comment>
<dbReference type="GO" id="GO:0016817">
    <property type="term" value="F:hydrolase activity, acting on acid anhydrides"/>
    <property type="evidence" value="ECO:0007669"/>
    <property type="project" value="InterPro"/>
</dbReference>
<dbReference type="PANTHER" id="PTHR45766:SF6">
    <property type="entry name" value="SWI_SNF-RELATED MATRIX-ASSOCIATED ACTIN-DEPENDENT REGULATOR OF CHROMATIN SUBFAMILY A-LIKE PROTEIN 1"/>
    <property type="match status" value="1"/>
</dbReference>
<dbReference type="SUPFAM" id="SSF52540">
    <property type="entry name" value="P-loop containing nucleoside triphosphate hydrolases"/>
    <property type="match status" value="2"/>
</dbReference>
<proteinExistence type="inferred from homology"/>
<dbReference type="InterPro" id="IPR014001">
    <property type="entry name" value="Helicase_ATP-bd"/>
</dbReference>
<gene>
    <name evidence="9" type="primary">rapA</name>
    <name evidence="12" type="ORF">BTO11_07720</name>
</gene>
<dbReference type="CDD" id="cd18793">
    <property type="entry name" value="SF2_C_SNF"/>
    <property type="match status" value="1"/>
</dbReference>
<evidence type="ECO:0000256" key="4">
    <source>
        <dbReference type="ARBA" id="ARBA00022840"/>
    </source>
</evidence>
<dbReference type="NCBIfam" id="NF003426">
    <property type="entry name" value="PRK04914.1"/>
    <property type="match status" value="1"/>
</dbReference>
<dbReference type="SMART" id="SM00487">
    <property type="entry name" value="DEXDc"/>
    <property type="match status" value="1"/>
</dbReference>
<dbReference type="InterPro" id="IPR049730">
    <property type="entry name" value="SNF2/RAD54-like_C"/>
</dbReference>
<dbReference type="PANTHER" id="PTHR45766">
    <property type="entry name" value="DNA ANNEALING HELICASE AND ENDONUCLEASE ZRANB3 FAMILY MEMBER"/>
    <property type="match status" value="1"/>
</dbReference>
<dbReference type="CDD" id="cd18011">
    <property type="entry name" value="DEXDc_RapA"/>
    <property type="match status" value="1"/>
</dbReference>
<evidence type="ECO:0000259" key="11">
    <source>
        <dbReference type="PROSITE" id="PS51194"/>
    </source>
</evidence>
<dbReference type="PROSITE" id="PS51192">
    <property type="entry name" value="HELICASE_ATP_BIND_1"/>
    <property type="match status" value="1"/>
</dbReference>
<evidence type="ECO:0000256" key="8">
    <source>
        <dbReference type="ARBA" id="ARBA00023163"/>
    </source>
</evidence>
<keyword evidence="1 9" id="KW-0547">Nucleotide-binding</keyword>
<feature type="domain" description="Helicase C-terminal" evidence="11">
    <location>
        <begin position="491"/>
        <end position="655"/>
    </location>
</feature>
<sequence length="969" mass="109719">MNFAIGQRWVSQAENNLGLGTIIQVDTRFVQVLFPAADETRNYAQDQAPLMRVEFSAGETLSSLEEFKFVVEHVEEMQNTLIYKGKRTDTGEDVSVKEIMLDHHIKLNTPEARLYTGNFDRSQWFSLRMEAHQHKAELESSNLQGLQGARVSLIPHQLFIADTVGKRFAPRVLLADEVGLGKTIEAGLIIHQQLISGRSQRVLLVLPESLQHQWLVEMLRRFNLHFSIFDDQRCQAELETAGEEEDAVSPFDSEQLILISQEWLSRDEKWQKALLQSQWDLVVVDEAHHITPENESTLNNAHSEIQQLYTHVQTIGQQTKGLVLLTATPDQLGHFGHFSRLQLLDPNRFHDYEKFKQEESHYQQIAEIANALVSEQALSSEQYKVLSGLLNDSSSIKNVDDYQASSDKTELAQTLISDLLDRHGTGRIMFRNSRQGIKGFPERSVTPYPLTAPEGYPNGTTFMGLQPETQHDSGVTESFTENNAWWNLDPRVQWLCNFLLENKGEKVLVICAHAETAMKIDDALFEKEGLKSTVFHEGMTIIERDKAAAYFADEENSAQALICSEIGSEGRNFQFAHHLVLFDLPANPDLLEQRIGRLDRIGQTETVKTHVPYLINSAQENLFNWFQNSFNAFEQTSTTARIVAEEFKQQISDVLLNRSEQDTQADLINACHVRNLELKQDVENGRDRLLELNSSGGEKAKQICQEIDEMDDSTELMTYMGRVWDQFGVQQEEKATFSTILHPGEHMLNDHFPSLLEDGMTVCFDRETALSQEDQHFMSWEHPMVIGVLDMLTSGELGNSSVCLLPHKQLAPGTILLEASFVVSTTAPKSLQLHRFLPNTAIRLLLDKNGNNLADKVKQGSLDKMLKNAKKTMSLQLIKALKEEIGVLVEKSEAIAATHATEIKLDAKDKMLTNRQQELNRLTALQKVNPAIRDEEINFLQQQIDNSVKEIEMAQVSLDAIRLIVVTQG</sequence>